<dbReference type="NCBIfam" id="NF010624">
    <property type="entry name" value="PRK14017.1"/>
    <property type="match status" value="1"/>
</dbReference>
<evidence type="ECO:0000259" key="4">
    <source>
        <dbReference type="SMART" id="SM00922"/>
    </source>
</evidence>
<reference evidence="5 6" key="1">
    <citation type="submission" date="2024-09" db="EMBL/GenBank/DDBJ databases">
        <authorList>
            <person name="Sun Q."/>
            <person name="Mori K."/>
        </authorList>
    </citation>
    <scope>NUCLEOTIDE SEQUENCE [LARGE SCALE GENOMIC DNA]</scope>
    <source>
        <strain evidence="5 6">JCM 3324</strain>
    </source>
</reference>
<dbReference type="Pfam" id="PF02746">
    <property type="entry name" value="MR_MLE_N"/>
    <property type="match status" value="1"/>
</dbReference>
<evidence type="ECO:0000256" key="2">
    <source>
        <dbReference type="ARBA" id="ARBA00022842"/>
    </source>
</evidence>
<dbReference type="Pfam" id="PF13378">
    <property type="entry name" value="MR_MLE_C"/>
    <property type="match status" value="1"/>
</dbReference>
<evidence type="ECO:0000313" key="5">
    <source>
        <dbReference type="EMBL" id="MFB9476365.1"/>
    </source>
</evidence>
<organism evidence="5 6">
    <name type="scientific">Nonomuraea salmonea</name>
    <dbReference type="NCBI Taxonomy" id="46181"/>
    <lineage>
        <taxon>Bacteria</taxon>
        <taxon>Bacillati</taxon>
        <taxon>Actinomycetota</taxon>
        <taxon>Actinomycetes</taxon>
        <taxon>Streptosporangiales</taxon>
        <taxon>Streptosporangiaceae</taxon>
        <taxon>Nonomuraea</taxon>
    </lineage>
</organism>
<dbReference type="InterPro" id="IPR018110">
    <property type="entry name" value="Mandel_Rmase/mucon_lact_enz_CS"/>
</dbReference>
<dbReference type="InterPro" id="IPR029017">
    <property type="entry name" value="Enolase-like_N"/>
</dbReference>
<dbReference type="InterPro" id="IPR013342">
    <property type="entry name" value="Mandelate_racemase_C"/>
</dbReference>
<dbReference type="EC" id="4.2.1.6" evidence="5"/>
<evidence type="ECO:0000256" key="1">
    <source>
        <dbReference type="ARBA" id="ARBA00022723"/>
    </source>
</evidence>
<dbReference type="Gene3D" id="3.30.390.10">
    <property type="entry name" value="Enolase-like, N-terminal domain"/>
    <property type="match status" value="1"/>
</dbReference>
<dbReference type="InterPro" id="IPR034593">
    <property type="entry name" value="DgoD-like"/>
</dbReference>
<sequence length="381" mass="41330">MKIVSLDTFLVTPRWLFLRIRTDEGITGWGEPIVEGRAETVRAAVAELADHLIGQDPLRIEDHWQVLTKGGFYRGGPVLSSAVAGIDQALWDIAGKSAGLPVHRLLGGPVRERARMYAWIGGDRPAEVAEQAKAQIEAGFTAVKMNGSGELTAIDTPARTMEVVHRVAAVRAAIGDDHDLVVDLHGRASTAMARRLLPLLEPYLPLFVEEAVLPEHSRNLAALAAGTSIPLATGERLFSRWDFRDVIGHGIAVAQPDVSHAGGISEVRRIAAMAETYDVSMAPHCPLGPISLASSLQLAFAVPNFLIQEQSVGIHYNQGNDVLDYLVDPAPLTFPGGYATRTERPGLGIEIDEAAVERAAEQGHRWRSPLWRHPDGSFAEW</sequence>
<dbReference type="InterPro" id="IPR023592">
    <property type="entry name" value="Galactonate_deHydtase"/>
</dbReference>
<dbReference type="InterPro" id="IPR013341">
    <property type="entry name" value="Mandelate_racemase_N_dom"/>
</dbReference>
<name>A0ABV5P1C6_9ACTN</name>
<dbReference type="Proteomes" id="UP001589568">
    <property type="component" value="Unassembled WGS sequence"/>
</dbReference>
<dbReference type="SFLD" id="SFLDG00179">
    <property type="entry name" value="mandelate_racemase"/>
    <property type="match status" value="1"/>
</dbReference>
<feature type="domain" description="Mandelate racemase/muconate lactonizing enzyme C-terminal" evidence="4">
    <location>
        <begin position="125"/>
        <end position="230"/>
    </location>
</feature>
<protein>
    <submittedName>
        <fullName evidence="5">Galactonate dehydratase</fullName>
        <ecNumber evidence="5">4.2.1.6</ecNumber>
    </submittedName>
</protein>
<dbReference type="GO" id="GO:0008869">
    <property type="term" value="F:galactonate dehydratase activity"/>
    <property type="evidence" value="ECO:0007669"/>
    <property type="project" value="UniProtKB-EC"/>
</dbReference>
<dbReference type="PANTHER" id="PTHR48080">
    <property type="entry name" value="D-GALACTONATE DEHYDRATASE-RELATED"/>
    <property type="match status" value="1"/>
</dbReference>
<dbReference type="SMART" id="SM00922">
    <property type="entry name" value="MR_MLE"/>
    <property type="match status" value="1"/>
</dbReference>
<dbReference type="SUPFAM" id="SSF51604">
    <property type="entry name" value="Enolase C-terminal domain-like"/>
    <property type="match status" value="1"/>
</dbReference>
<keyword evidence="2" id="KW-0460">Magnesium</keyword>
<dbReference type="SFLD" id="SFLDF00003">
    <property type="entry name" value="D-galactonate_dehydratase"/>
    <property type="match status" value="1"/>
</dbReference>
<dbReference type="InterPro" id="IPR036849">
    <property type="entry name" value="Enolase-like_C_sf"/>
</dbReference>
<dbReference type="PANTHER" id="PTHR48080:SF2">
    <property type="entry name" value="D-GALACTONATE DEHYDRATASE"/>
    <property type="match status" value="1"/>
</dbReference>
<dbReference type="SFLD" id="SFLDS00001">
    <property type="entry name" value="Enolase"/>
    <property type="match status" value="1"/>
</dbReference>
<dbReference type="SUPFAM" id="SSF54826">
    <property type="entry name" value="Enolase N-terminal domain-like"/>
    <property type="match status" value="1"/>
</dbReference>
<keyword evidence="3 5" id="KW-0456">Lyase</keyword>
<evidence type="ECO:0000313" key="6">
    <source>
        <dbReference type="Proteomes" id="UP001589568"/>
    </source>
</evidence>
<keyword evidence="1" id="KW-0479">Metal-binding</keyword>
<dbReference type="InterPro" id="IPR029065">
    <property type="entry name" value="Enolase_C-like"/>
</dbReference>
<accession>A0ABV5P1C6</accession>
<proteinExistence type="predicted"/>
<dbReference type="RefSeq" id="WP_345409172.1">
    <property type="nucleotide sequence ID" value="NZ_BAAAXS010000001.1"/>
</dbReference>
<dbReference type="PROSITE" id="PS00908">
    <property type="entry name" value="MR_MLE_1"/>
    <property type="match status" value="1"/>
</dbReference>
<dbReference type="Gene3D" id="3.20.20.120">
    <property type="entry name" value="Enolase-like C-terminal domain"/>
    <property type="match status" value="1"/>
</dbReference>
<keyword evidence="6" id="KW-1185">Reference proteome</keyword>
<evidence type="ECO:0000256" key="3">
    <source>
        <dbReference type="ARBA" id="ARBA00023239"/>
    </source>
</evidence>
<comment type="caution">
    <text evidence="5">The sequence shown here is derived from an EMBL/GenBank/DDBJ whole genome shotgun (WGS) entry which is preliminary data.</text>
</comment>
<dbReference type="EMBL" id="JBHMCF010000049">
    <property type="protein sequence ID" value="MFB9476365.1"/>
    <property type="molecule type" value="Genomic_DNA"/>
</dbReference>
<gene>
    <name evidence="5" type="primary">dgoD</name>
    <name evidence="5" type="ORF">ACFFR3_43300</name>
</gene>